<dbReference type="PANTHER" id="PTHR32487:SF0">
    <property type="entry name" value="3-OXO-DELTA(4,5)-STEROID 5-BETA-REDUCTASE"/>
    <property type="match status" value="1"/>
</dbReference>
<proteinExistence type="predicted"/>
<gene>
    <name evidence="2" type="ORF">Daus18300_004807</name>
</gene>
<dbReference type="Gene3D" id="3.40.50.720">
    <property type="entry name" value="NAD(P)-binding Rossmann-like Domain"/>
    <property type="match status" value="1"/>
</dbReference>
<dbReference type="CDD" id="cd08948">
    <property type="entry name" value="5beta-POR_like_SDR_a"/>
    <property type="match status" value="1"/>
</dbReference>
<dbReference type="EMBL" id="JAWRVE010000033">
    <property type="protein sequence ID" value="KAL1871440.1"/>
    <property type="molecule type" value="Genomic_DNA"/>
</dbReference>
<protein>
    <recommendedName>
        <fullName evidence="1">PRISE-like Rossmann-fold domain-containing protein</fullName>
    </recommendedName>
</protein>
<comment type="caution">
    <text evidence="2">The sequence shown here is derived from an EMBL/GenBank/DDBJ whole genome shotgun (WGS) entry which is preliminary data.</text>
</comment>
<organism evidence="2 3">
    <name type="scientific">Diaporthe australafricana</name>
    <dbReference type="NCBI Taxonomy" id="127596"/>
    <lineage>
        <taxon>Eukaryota</taxon>
        <taxon>Fungi</taxon>
        <taxon>Dikarya</taxon>
        <taxon>Ascomycota</taxon>
        <taxon>Pezizomycotina</taxon>
        <taxon>Sordariomycetes</taxon>
        <taxon>Sordariomycetidae</taxon>
        <taxon>Diaporthales</taxon>
        <taxon>Diaporthaceae</taxon>
        <taxon>Diaporthe</taxon>
    </lineage>
</organism>
<evidence type="ECO:0000313" key="2">
    <source>
        <dbReference type="EMBL" id="KAL1871440.1"/>
    </source>
</evidence>
<dbReference type="Proteomes" id="UP001583177">
    <property type="component" value="Unassembled WGS sequence"/>
</dbReference>
<sequence>MSSNHHCNGRVAFVTGANGITGNAIIDHLIRQPASQWHVKVFSETLRGFLLSSNRSKIVITTRRVPKWPLWQDPRIRFIALDFLKPVDELVQLMRPLCHDVTHAFFASYVHEVDFAKLKDYNVPLFKNFLLATDQSSKSLTRVVLHTGGKNYGLHLGPVEVPVHEGMARYEDYGENFYYIQEDFMFDLAAKRGWQWNIVRPMGIIGYTPAVIKAKLNLRDLGNGMSMALTVAIYFLTCRELGQVPMFPGNRFFYNAVDDASYAPSVADLSVWASTHEHTKNEAFNHNNGDYIVWKYFWARLGEHFGMEVPEIPDSAWTASGEGQKMESQIKMAEWAKDKKSVWERVVAKHGGNPEAFDWATWDILDWGLGEGWLAITTVNKARKFGWNRFDDTYDAWTETFRSFENAGVLPLTAPVEEKAKALRPHPGGR</sequence>
<name>A0ABR3X722_9PEZI</name>
<dbReference type="InterPro" id="IPR036291">
    <property type="entry name" value="NAD(P)-bd_dom_sf"/>
</dbReference>
<reference evidence="2 3" key="1">
    <citation type="journal article" date="2024" name="IMA Fungus">
        <title>IMA Genome - F19 : A genome assembly and annotation guide to empower mycologists, including annotated draft genome sequences of Ceratocystis pirilliformis, Diaporthe australafricana, Fusarium ophioides, Paecilomyces lecythidis, and Sporothrix stenoceras.</title>
        <authorList>
            <person name="Aylward J."/>
            <person name="Wilson A.M."/>
            <person name="Visagie C.M."/>
            <person name="Spraker J."/>
            <person name="Barnes I."/>
            <person name="Buitendag C."/>
            <person name="Ceriani C."/>
            <person name="Del Mar Angel L."/>
            <person name="du Plessis D."/>
            <person name="Fuchs T."/>
            <person name="Gasser K."/>
            <person name="Kramer D."/>
            <person name="Li W."/>
            <person name="Munsamy K."/>
            <person name="Piso A."/>
            <person name="Price J.L."/>
            <person name="Sonnekus B."/>
            <person name="Thomas C."/>
            <person name="van der Nest A."/>
            <person name="van Dijk A."/>
            <person name="van Heerden A."/>
            <person name="van Vuuren N."/>
            <person name="Yilmaz N."/>
            <person name="Duong T.A."/>
            <person name="van der Merwe N.A."/>
            <person name="Wingfield M.J."/>
            <person name="Wingfield B.D."/>
        </authorList>
    </citation>
    <scope>NUCLEOTIDE SEQUENCE [LARGE SCALE GENOMIC DNA]</scope>
    <source>
        <strain evidence="2 3">CMW 18300</strain>
    </source>
</reference>
<evidence type="ECO:0000313" key="3">
    <source>
        <dbReference type="Proteomes" id="UP001583177"/>
    </source>
</evidence>
<keyword evidence="3" id="KW-1185">Reference proteome</keyword>
<dbReference type="PANTHER" id="PTHR32487">
    <property type="entry name" value="3-OXO-DELTA(4,5)-STEROID 5-BETA-REDUCTASE"/>
    <property type="match status" value="1"/>
</dbReference>
<evidence type="ECO:0000259" key="1">
    <source>
        <dbReference type="Pfam" id="PF22917"/>
    </source>
</evidence>
<dbReference type="SUPFAM" id="SSF51735">
    <property type="entry name" value="NAD(P)-binding Rossmann-fold domains"/>
    <property type="match status" value="1"/>
</dbReference>
<accession>A0ABR3X722</accession>
<feature type="domain" description="PRISE-like Rossmann-fold" evidence="1">
    <location>
        <begin position="12"/>
        <end position="352"/>
    </location>
</feature>
<dbReference type="Pfam" id="PF22917">
    <property type="entry name" value="PRISE"/>
    <property type="match status" value="1"/>
</dbReference>
<dbReference type="InterPro" id="IPR055222">
    <property type="entry name" value="PRISE-like_Rossmann-fold"/>
</dbReference>